<geneLocation type="plasmid" evidence="1 2">
    <name>unnamed1</name>
</geneLocation>
<name>A0A2U9S9L3_9PROT</name>
<keyword evidence="1" id="KW-0614">Plasmid</keyword>
<sequence length="155" mass="16980">MVVPLSKFGMVSGTPGLAGGGPSPDLDAFRRHIVGRVFDSYCDAATWRAVIAHGTQACGLDQKTAELAAEMELETLLVANEVALLKQMEGMLRQFTERDKKLDAKEKSDLVQMICRVNPGFAKGLRHDVAESFIADFCRQNGVKVKVGLFRWAIP</sequence>
<reference evidence="1 2" key="1">
    <citation type="submission" date="2018-06" db="EMBL/GenBank/DDBJ databases">
        <title>Complete genome sequencing of Azospirillum sp. M2T2B2.</title>
        <authorList>
            <person name="Heo J."/>
            <person name="Kim S.-J."/>
            <person name="Kwon S.-W."/>
            <person name="Anandham R."/>
        </authorList>
    </citation>
    <scope>NUCLEOTIDE SEQUENCE [LARGE SCALE GENOMIC DNA]</scope>
    <source>
        <strain evidence="1 2">M2T2B2</strain>
        <plasmid evidence="1 2">unnamed1</plasmid>
    </source>
</reference>
<gene>
    <name evidence="1" type="ORF">DM194_12960</name>
</gene>
<proteinExistence type="predicted"/>
<dbReference type="Proteomes" id="UP000249605">
    <property type="component" value="Plasmid unnamed1"/>
</dbReference>
<evidence type="ECO:0000313" key="2">
    <source>
        <dbReference type="Proteomes" id="UP000249605"/>
    </source>
</evidence>
<protein>
    <submittedName>
        <fullName evidence="1">Uncharacterized protein</fullName>
    </submittedName>
</protein>
<dbReference type="AlphaFoldDB" id="A0A2U9S9L3"/>
<keyword evidence="2" id="KW-1185">Reference proteome</keyword>
<dbReference type="OrthoDB" id="9182370at2"/>
<evidence type="ECO:0000313" key="1">
    <source>
        <dbReference type="EMBL" id="AWU95266.1"/>
    </source>
</evidence>
<accession>A0A2U9S9L3</accession>
<dbReference type="EMBL" id="CP029830">
    <property type="protein sequence ID" value="AWU95266.1"/>
    <property type="molecule type" value="Genomic_DNA"/>
</dbReference>
<organism evidence="1 2">
    <name type="scientific">Azospirillum ramasamyi</name>
    <dbReference type="NCBI Taxonomy" id="682998"/>
    <lineage>
        <taxon>Bacteria</taxon>
        <taxon>Pseudomonadati</taxon>
        <taxon>Pseudomonadota</taxon>
        <taxon>Alphaproteobacteria</taxon>
        <taxon>Rhodospirillales</taxon>
        <taxon>Azospirillaceae</taxon>
        <taxon>Azospirillum</taxon>
    </lineage>
</organism>
<dbReference type="KEGG" id="azm:DM194_12960"/>
<dbReference type="RefSeq" id="WP_111068037.1">
    <property type="nucleotide sequence ID" value="NZ_CP029830.1"/>
</dbReference>